<reference evidence="2" key="1">
    <citation type="submission" date="2012-08" db="EMBL/GenBank/DDBJ databases">
        <title>The Genome Sequence of Wuchereria bancrofti.</title>
        <authorList>
            <person name="Nutman T.B."/>
            <person name="Fink D.L."/>
            <person name="Russ C."/>
            <person name="Young S."/>
            <person name="Zeng Q."/>
            <person name="Koehrsen M."/>
            <person name="Alvarado L."/>
            <person name="Berlin A."/>
            <person name="Chapman S.B."/>
            <person name="Chen Z."/>
            <person name="Freedman E."/>
            <person name="Gellesch M."/>
            <person name="Goldberg J."/>
            <person name="Griggs A."/>
            <person name="Gujja S."/>
            <person name="Heilman E.R."/>
            <person name="Heiman D."/>
            <person name="Hepburn T."/>
            <person name="Howarth C."/>
            <person name="Jen D."/>
            <person name="Larson L."/>
            <person name="Lewis B."/>
            <person name="Mehta T."/>
            <person name="Park D."/>
            <person name="Pearson M."/>
            <person name="Roberts A."/>
            <person name="Saif S."/>
            <person name="Shea T."/>
            <person name="Shenoy N."/>
            <person name="Sisk P."/>
            <person name="Stolte C."/>
            <person name="Sykes S."/>
            <person name="Walk T."/>
            <person name="White J."/>
            <person name="Yandava C."/>
            <person name="Haas B."/>
            <person name="Henn M.R."/>
            <person name="Nusbaum C."/>
            <person name="Birren B."/>
        </authorList>
    </citation>
    <scope>NUCLEOTIDE SEQUENCE [LARGE SCALE GENOMIC DNA]</scope>
    <source>
        <strain evidence="2">NA</strain>
    </source>
</reference>
<name>J9EA60_WUCBA</name>
<sequence length="162" mass="18550">MYATKVNGHVKETSVAETSKCNCCPFGFHIDLGFVDFVENVANENNLLTATNDRNSLQKNSLKHISDQNDTSKRCYATTKQLIEKSSFSPLNSIFSDSLENVVSDFEETLNLRKNNSERKSRDLLNNARKMYDAMVTFQIMVQRKVTIDRCHQRCVSFYSSK</sequence>
<dbReference type="Proteomes" id="UP000004810">
    <property type="component" value="Unassembled WGS sequence"/>
</dbReference>
<dbReference type="AlphaFoldDB" id="J9EA60"/>
<gene>
    <name evidence="1" type="ORF">WUBG_09850</name>
</gene>
<dbReference type="EMBL" id="ADBV01005697">
    <property type="protein sequence ID" value="EJW79241.1"/>
    <property type="molecule type" value="Genomic_DNA"/>
</dbReference>
<evidence type="ECO:0000313" key="1">
    <source>
        <dbReference type="EMBL" id="EJW79241.1"/>
    </source>
</evidence>
<accession>J9EA60</accession>
<protein>
    <submittedName>
        <fullName evidence="1">Uncharacterized protein</fullName>
    </submittedName>
</protein>
<evidence type="ECO:0000313" key="2">
    <source>
        <dbReference type="Proteomes" id="UP000004810"/>
    </source>
</evidence>
<proteinExistence type="predicted"/>
<organism evidence="1 2">
    <name type="scientific">Wuchereria bancrofti</name>
    <dbReference type="NCBI Taxonomy" id="6293"/>
    <lineage>
        <taxon>Eukaryota</taxon>
        <taxon>Metazoa</taxon>
        <taxon>Ecdysozoa</taxon>
        <taxon>Nematoda</taxon>
        <taxon>Chromadorea</taxon>
        <taxon>Rhabditida</taxon>
        <taxon>Spirurina</taxon>
        <taxon>Spiruromorpha</taxon>
        <taxon>Filarioidea</taxon>
        <taxon>Onchocercidae</taxon>
        <taxon>Wuchereria</taxon>
    </lineage>
</organism>
<comment type="caution">
    <text evidence="1">The sequence shown here is derived from an EMBL/GenBank/DDBJ whole genome shotgun (WGS) entry which is preliminary data.</text>
</comment>